<dbReference type="Proteomes" id="UP001285244">
    <property type="component" value="Unassembled WGS sequence"/>
</dbReference>
<dbReference type="Pfam" id="PF13614">
    <property type="entry name" value="AAA_31"/>
    <property type="match status" value="1"/>
</dbReference>
<name>A0ABU4WN99_9FIRM</name>
<dbReference type="PANTHER" id="PTHR13696:SF52">
    <property type="entry name" value="PARA FAMILY PROTEIN CT_582"/>
    <property type="match status" value="1"/>
</dbReference>
<dbReference type="CDD" id="cd02042">
    <property type="entry name" value="ParAB_family"/>
    <property type="match status" value="1"/>
</dbReference>
<dbReference type="PIRSF" id="PIRSF009320">
    <property type="entry name" value="Nuc_binding_HP_1000"/>
    <property type="match status" value="1"/>
</dbReference>
<proteinExistence type="predicted"/>
<organism evidence="2 3">
    <name type="scientific">Absicoccus intestinalis</name>
    <dbReference type="NCBI Taxonomy" id="2926319"/>
    <lineage>
        <taxon>Bacteria</taxon>
        <taxon>Bacillati</taxon>
        <taxon>Bacillota</taxon>
        <taxon>Erysipelotrichia</taxon>
        <taxon>Erysipelotrichales</taxon>
        <taxon>Erysipelotrichaceae</taxon>
        <taxon>Absicoccus</taxon>
    </lineage>
</organism>
<dbReference type="EMBL" id="JALBUS010000016">
    <property type="protein sequence ID" value="MDX8418039.1"/>
    <property type="molecule type" value="Genomic_DNA"/>
</dbReference>
<dbReference type="SUPFAM" id="SSF52540">
    <property type="entry name" value="P-loop containing nucleoside triphosphate hydrolases"/>
    <property type="match status" value="1"/>
</dbReference>
<dbReference type="PANTHER" id="PTHR13696">
    <property type="entry name" value="P-LOOP CONTAINING NUCLEOSIDE TRIPHOSPHATE HYDROLASE"/>
    <property type="match status" value="1"/>
</dbReference>
<dbReference type="InterPro" id="IPR027417">
    <property type="entry name" value="P-loop_NTPase"/>
</dbReference>
<dbReference type="RefSeq" id="WP_320326301.1">
    <property type="nucleotide sequence ID" value="NZ_JALBUS010000016.1"/>
</dbReference>
<gene>
    <name evidence="2" type="ORF">MOZ64_09355</name>
</gene>
<dbReference type="InterPro" id="IPR050678">
    <property type="entry name" value="DNA_Partitioning_ATPase"/>
</dbReference>
<protein>
    <submittedName>
        <fullName evidence="2">AAA family ATPase</fullName>
    </submittedName>
</protein>
<comment type="caution">
    <text evidence="2">The sequence shown here is derived from an EMBL/GenBank/DDBJ whole genome shotgun (WGS) entry which is preliminary data.</text>
</comment>
<feature type="domain" description="AAA" evidence="1">
    <location>
        <begin position="3"/>
        <end position="179"/>
    </location>
</feature>
<evidence type="ECO:0000259" key="1">
    <source>
        <dbReference type="Pfam" id="PF13614"/>
    </source>
</evidence>
<dbReference type="Gene3D" id="3.40.50.300">
    <property type="entry name" value="P-loop containing nucleotide triphosphate hydrolases"/>
    <property type="match status" value="1"/>
</dbReference>
<dbReference type="InterPro" id="IPR025669">
    <property type="entry name" value="AAA_dom"/>
</dbReference>
<accession>A0ABU4WN99</accession>
<evidence type="ECO:0000313" key="2">
    <source>
        <dbReference type="EMBL" id="MDX8418039.1"/>
    </source>
</evidence>
<reference evidence="2 3" key="1">
    <citation type="submission" date="2022-03" db="EMBL/GenBank/DDBJ databases">
        <title>Novel taxa within the pig intestine.</title>
        <authorList>
            <person name="Wylensek D."/>
            <person name="Bishof K."/>
            <person name="Afrizal A."/>
            <person name="Clavel T."/>
        </authorList>
    </citation>
    <scope>NUCLEOTIDE SEQUENCE [LARGE SCALE GENOMIC DNA]</scope>
    <source>
        <strain evidence="2 3">Cla-KB-P134</strain>
    </source>
</reference>
<sequence>MGKVIAIANQKGGVGKTTTAINLSSGLSYRDKHVLLVDLDPQANATHGLLRPDDVYDKDIYQVLMSEIPIEDAIIHKTKPHLDILPSHISLAGAELVMDKIEKGKEALLKKQLDAIRDQYDYIIIDCPPSLGLLTTNALTVADSVLIPVQCEYYALEGVTQLFLTIRLVQKTYNPKLRIEGILLTMFDVRTRLSVEVSQEVRKNFMKQVYQIAIPRNVKLSEAPSRSLSIFEYDDSSAGAKAYRQLTEELIEQNESR</sequence>
<evidence type="ECO:0000313" key="3">
    <source>
        <dbReference type="Proteomes" id="UP001285244"/>
    </source>
</evidence>
<keyword evidence="3" id="KW-1185">Reference proteome</keyword>